<sequence length="99" mass="10400">MLRRVAITLAGITAAGFMAAAPAAATAMDFDGGPSDGGHYSDSPFKSDRYGCDNQSGDFYLSNVGGPYGITEIEASHSCGRDHHKDNGYNGRDGHNDKD</sequence>
<dbReference type="EMBL" id="BMVO01000020">
    <property type="protein sequence ID" value="GHB20230.1"/>
    <property type="molecule type" value="Genomic_DNA"/>
</dbReference>
<evidence type="ECO:0000256" key="2">
    <source>
        <dbReference type="SAM" id="SignalP"/>
    </source>
</evidence>
<keyword evidence="4" id="KW-1185">Reference proteome</keyword>
<organism evidence="3 4">
    <name type="scientific">Streptomyces chryseus</name>
    <dbReference type="NCBI Taxonomy" id="68186"/>
    <lineage>
        <taxon>Bacteria</taxon>
        <taxon>Bacillati</taxon>
        <taxon>Actinomycetota</taxon>
        <taxon>Actinomycetes</taxon>
        <taxon>Kitasatosporales</taxon>
        <taxon>Streptomycetaceae</taxon>
        <taxon>Streptomyces</taxon>
    </lineage>
</organism>
<dbReference type="Proteomes" id="UP000599437">
    <property type="component" value="Unassembled WGS sequence"/>
</dbReference>
<protein>
    <recommendedName>
        <fullName evidence="5">Secreted protein</fullName>
    </recommendedName>
</protein>
<feature type="chain" id="PRO_5046737830" description="Secreted protein" evidence="2">
    <location>
        <begin position="21"/>
        <end position="99"/>
    </location>
</feature>
<dbReference type="RefSeq" id="WP_138896937.1">
    <property type="nucleotide sequence ID" value="NZ_BMVO01000020.1"/>
</dbReference>
<comment type="caution">
    <text evidence="3">The sequence shown here is derived from an EMBL/GenBank/DDBJ whole genome shotgun (WGS) entry which is preliminary data.</text>
</comment>
<feature type="region of interest" description="Disordered" evidence="1">
    <location>
        <begin position="79"/>
        <end position="99"/>
    </location>
</feature>
<gene>
    <name evidence="3" type="ORF">GCM10010346_50010</name>
</gene>
<evidence type="ECO:0008006" key="5">
    <source>
        <dbReference type="Google" id="ProtNLM"/>
    </source>
</evidence>
<evidence type="ECO:0000313" key="4">
    <source>
        <dbReference type="Proteomes" id="UP000599437"/>
    </source>
</evidence>
<feature type="signal peptide" evidence="2">
    <location>
        <begin position="1"/>
        <end position="20"/>
    </location>
</feature>
<keyword evidence="2" id="KW-0732">Signal</keyword>
<accession>A0ABQ3E1B2</accession>
<evidence type="ECO:0000313" key="3">
    <source>
        <dbReference type="EMBL" id="GHB20230.1"/>
    </source>
</evidence>
<name>A0ABQ3E1B2_9ACTN</name>
<evidence type="ECO:0000256" key="1">
    <source>
        <dbReference type="SAM" id="MobiDB-lite"/>
    </source>
</evidence>
<proteinExistence type="predicted"/>
<reference evidence="4" key="1">
    <citation type="journal article" date="2019" name="Int. J. Syst. Evol. Microbiol.">
        <title>The Global Catalogue of Microorganisms (GCM) 10K type strain sequencing project: providing services to taxonomists for standard genome sequencing and annotation.</title>
        <authorList>
            <consortium name="The Broad Institute Genomics Platform"/>
            <consortium name="The Broad Institute Genome Sequencing Center for Infectious Disease"/>
            <person name="Wu L."/>
            <person name="Ma J."/>
        </authorList>
    </citation>
    <scope>NUCLEOTIDE SEQUENCE [LARGE SCALE GENOMIC DNA]</scope>
    <source>
        <strain evidence="4">JCM 4737</strain>
    </source>
</reference>